<protein>
    <submittedName>
        <fullName evidence="1">LysM domain-containing protein</fullName>
    </submittedName>
</protein>
<name>A0ACC3YL78_COLTU</name>
<proteinExistence type="predicted"/>
<comment type="caution">
    <text evidence="1">The sequence shown here is derived from an EMBL/GenBank/DDBJ whole genome shotgun (WGS) entry which is preliminary data.</text>
</comment>
<reference evidence="1 2" key="1">
    <citation type="journal article" date="2020" name="Phytopathology">
        <title>Genome Sequence Resources of Colletotrichum truncatum, C. plurivorum, C. musicola, and C. sojae: Four Species Pathogenic to Soybean (Glycine max).</title>
        <authorList>
            <person name="Rogerio F."/>
            <person name="Boufleur T.R."/>
            <person name="Ciampi-Guillardi M."/>
            <person name="Sukno S.A."/>
            <person name="Thon M.R."/>
            <person name="Massola Junior N.S."/>
            <person name="Baroncelli R."/>
        </authorList>
    </citation>
    <scope>NUCLEOTIDE SEQUENCE [LARGE SCALE GENOMIC DNA]</scope>
    <source>
        <strain evidence="1 2">CMES1059</strain>
    </source>
</reference>
<keyword evidence="2" id="KW-1185">Reference proteome</keyword>
<dbReference type="EMBL" id="VUJX02000008">
    <property type="protein sequence ID" value="KAL0932592.1"/>
    <property type="molecule type" value="Genomic_DNA"/>
</dbReference>
<gene>
    <name evidence="1" type="ORF">CTRU02_211555</name>
</gene>
<organism evidence="1 2">
    <name type="scientific">Colletotrichum truncatum</name>
    <name type="common">Anthracnose fungus</name>
    <name type="synonym">Colletotrichum capsici</name>
    <dbReference type="NCBI Taxonomy" id="5467"/>
    <lineage>
        <taxon>Eukaryota</taxon>
        <taxon>Fungi</taxon>
        <taxon>Dikarya</taxon>
        <taxon>Ascomycota</taxon>
        <taxon>Pezizomycotina</taxon>
        <taxon>Sordariomycetes</taxon>
        <taxon>Hypocreomycetidae</taxon>
        <taxon>Glomerellales</taxon>
        <taxon>Glomerellaceae</taxon>
        <taxon>Colletotrichum</taxon>
        <taxon>Colletotrichum truncatum species complex</taxon>
    </lineage>
</organism>
<dbReference type="Proteomes" id="UP000805649">
    <property type="component" value="Unassembled WGS sequence"/>
</dbReference>
<evidence type="ECO:0000313" key="2">
    <source>
        <dbReference type="Proteomes" id="UP000805649"/>
    </source>
</evidence>
<evidence type="ECO:0000313" key="1">
    <source>
        <dbReference type="EMBL" id="KAL0932592.1"/>
    </source>
</evidence>
<sequence>MNKLRSKIIQSCDAEKDLVDHNLELHPDHFIYTYNISCYKNRETGEFCDEVLSGWRNQSNGDAHECDDCVLGPMEIEVNSNIGHTENRTIEFQSLVSSCGKPDYTYPRPSACSSASAPTLEATVAVRDWSAQRMSSHCDYTYHVKEGDTCESITIAQNVSTIGLTEANEDLGRDCRGLQVGQDLCIPRRCKTHMVSSGDSCDSLNIKYDITKQELMEWNHMILIRCNDMGSLRSDLICVGLVIPTGITS</sequence>
<accession>A0ACC3YL78</accession>